<dbReference type="InterPro" id="IPR036390">
    <property type="entry name" value="WH_DNA-bd_sf"/>
</dbReference>
<dbReference type="Proteomes" id="UP000632659">
    <property type="component" value="Unassembled WGS sequence"/>
</dbReference>
<dbReference type="NCBIfam" id="TIGR00121">
    <property type="entry name" value="birA_ligase"/>
    <property type="match status" value="1"/>
</dbReference>
<dbReference type="HAMAP" id="MF_00978">
    <property type="entry name" value="Bifunct_BirA"/>
    <property type="match status" value="1"/>
</dbReference>
<dbReference type="InterPro" id="IPR004143">
    <property type="entry name" value="BPL_LPL_catalytic"/>
</dbReference>
<keyword evidence="3" id="KW-0238">DNA-binding</keyword>
<dbReference type="Gene3D" id="2.30.30.100">
    <property type="match status" value="1"/>
</dbReference>
<dbReference type="SUPFAM" id="SSF46785">
    <property type="entry name" value="Winged helix' DNA-binding domain"/>
    <property type="match status" value="1"/>
</dbReference>
<name>A0A8J6PDK0_9FIRM</name>
<dbReference type="PANTHER" id="PTHR12835">
    <property type="entry name" value="BIOTIN PROTEIN LIGASE"/>
    <property type="match status" value="1"/>
</dbReference>
<feature type="domain" description="BPL/LPL catalytic" evidence="4">
    <location>
        <begin position="80"/>
        <end position="261"/>
    </location>
</feature>
<keyword evidence="3" id="KW-0547">Nucleotide-binding</keyword>
<evidence type="ECO:0000313" key="6">
    <source>
        <dbReference type="Proteomes" id="UP000632659"/>
    </source>
</evidence>
<feature type="DNA-binding region" description="H-T-H motif" evidence="3">
    <location>
        <begin position="21"/>
        <end position="40"/>
    </location>
</feature>
<dbReference type="Pfam" id="PF03099">
    <property type="entry name" value="BPL_LplA_LipB"/>
    <property type="match status" value="1"/>
</dbReference>
<comment type="similarity">
    <text evidence="3">Belongs to the biotin--protein ligase family.</text>
</comment>
<dbReference type="Gene3D" id="1.10.10.10">
    <property type="entry name" value="Winged helix-like DNA-binding domain superfamily/Winged helix DNA-binding domain"/>
    <property type="match status" value="1"/>
</dbReference>
<dbReference type="GO" id="GO:0006355">
    <property type="term" value="P:regulation of DNA-templated transcription"/>
    <property type="evidence" value="ECO:0007669"/>
    <property type="project" value="UniProtKB-UniRule"/>
</dbReference>
<dbReference type="InterPro" id="IPR045864">
    <property type="entry name" value="aa-tRNA-synth_II/BPL/LPL"/>
</dbReference>
<proteinExistence type="inferred from homology"/>
<evidence type="ECO:0000313" key="5">
    <source>
        <dbReference type="EMBL" id="MBC8610516.1"/>
    </source>
</evidence>
<feature type="binding site" evidence="3">
    <location>
        <begin position="93"/>
        <end position="95"/>
    </location>
    <ligand>
        <name>biotin</name>
        <dbReference type="ChEBI" id="CHEBI:57586"/>
    </ligand>
</feature>
<gene>
    <name evidence="3" type="primary">birA</name>
    <name evidence="5" type="ORF">H8702_05195</name>
</gene>
<dbReference type="InterPro" id="IPR003142">
    <property type="entry name" value="BPL_C"/>
</dbReference>
<dbReference type="SUPFAM" id="SSF55681">
    <property type="entry name" value="Class II aaRS and biotin synthetases"/>
    <property type="match status" value="1"/>
</dbReference>
<dbReference type="InterPro" id="IPR030855">
    <property type="entry name" value="Bifunct_BirA"/>
</dbReference>
<evidence type="ECO:0000256" key="2">
    <source>
        <dbReference type="ARBA" id="ARBA00023267"/>
    </source>
</evidence>
<comment type="function">
    <text evidence="3">Acts both as a biotin--[acetyl-CoA-carboxylase] ligase and a repressor.</text>
</comment>
<keyword evidence="3" id="KW-0678">Repressor</keyword>
<dbReference type="PROSITE" id="PS51733">
    <property type="entry name" value="BPL_LPL_CATALYTIC"/>
    <property type="match status" value="1"/>
</dbReference>
<comment type="caution">
    <text evidence="5">The sequence shown here is derived from an EMBL/GenBank/DDBJ whole genome shotgun (WGS) entry which is preliminary data.</text>
</comment>
<keyword evidence="3" id="KW-0805">Transcription regulation</keyword>
<dbReference type="Pfam" id="PF08279">
    <property type="entry name" value="HTH_11"/>
    <property type="match status" value="1"/>
</dbReference>
<feature type="binding site" evidence="3">
    <location>
        <position position="188"/>
    </location>
    <ligand>
        <name>biotin</name>
        <dbReference type="ChEBI" id="CHEBI:57586"/>
    </ligand>
</feature>
<dbReference type="InterPro" id="IPR036388">
    <property type="entry name" value="WH-like_DNA-bd_sf"/>
</dbReference>
<keyword evidence="2 3" id="KW-0092">Biotin</keyword>
<reference evidence="5" key="1">
    <citation type="submission" date="2020-08" db="EMBL/GenBank/DDBJ databases">
        <title>Genome public.</title>
        <authorList>
            <person name="Liu C."/>
            <person name="Sun Q."/>
        </authorList>
    </citation>
    <scope>NUCLEOTIDE SEQUENCE</scope>
    <source>
        <strain evidence="5">NSJ-15</strain>
    </source>
</reference>
<dbReference type="GO" id="GO:0004077">
    <property type="term" value="F:biotin--[biotin carboxyl-carrier protein] ligase activity"/>
    <property type="evidence" value="ECO:0007669"/>
    <property type="project" value="UniProtKB-UniRule"/>
</dbReference>
<dbReference type="GO" id="GO:0009249">
    <property type="term" value="P:protein lipoylation"/>
    <property type="evidence" value="ECO:0007669"/>
    <property type="project" value="UniProtKB-ARBA"/>
</dbReference>
<organism evidence="5 6">
    <name type="scientific">Massiliimalia timonensis</name>
    <dbReference type="NCBI Taxonomy" id="1987501"/>
    <lineage>
        <taxon>Bacteria</taxon>
        <taxon>Bacillati</taxon>
        <taxon>Bacillota</taxon>
        <taxon>Clostridia</taxon>
        <taxon>Eubacteriales</taxon>
        <taxon>Oscillospiraceae</taxon>
        <taxon>Massiliimalia</taxon>
    </lineage>
</organism>
<dbReference type="GO" id="GO:0016740">
    <property type="term" value="F:transferase activity"/>
    <property type="evidence" value="ECO:0007669"/>
    <property type="project" value="UniProtKB-ARBA"/>
</dbReference>
<evidence type="ECO:0000256" key="1">
    <source>
        <dbReference type="ARBA" id="ARBA00022598"/>
    </source>
</evidence>
<comment type="catalytic activity">
    <reaction evidence="3">
        <text>biotin + L-lysyl-[protein] + ATP = N(6)-biotinyl-L-lysyl-[protein] + AMP + diphosphate + H(+)</text>
        <dbReference type="Rhea" id="RHEA:11756"/>
        <dbReference type="Rhea" id="RHEA-COMP:9752"/>
        <dbReference type="Rhea" id="RHEA-COMP:10505"/>
        <dbReference type="ChEBI" id="CHEBI:15378"/>
        <dbReference type="ChEBI" id="CHEBI:29969"/>
        <dbReference type="ChEBI" id="CHEBI:30616"/>
        <dbReference type="ChEBI" id="CHEBI:33019"/>
        <dbReference type="ChEBI" id="CHEBI:57586"/>
        <dbReference type="ChEBI" id="CHEBI:83144"/>
        <dbReference type="ChEBI" id="CHEBI:456215"/>
        <dbReference type="EC" id="6.3.4.15"/>
    </reaction>
</comment>
<dbReference type="EC" id="6.3.4.15" evidence="3"/>
<dbReference type="CDD" id="cd00090">
    <property type="entry name" value="HTH_ARSR"/>
    <property type="match status" value="1"/>
</dbReference>
<dbReference type="PANTHER" id="PTHR12835:SF5">
    <property type="entry name" value="BIOTIN--PROTEIN LIGASE"/>
    <property type="match status" value="1"/>
</dbReference>
<keyword evidence="3" id="KW-0067">ATP-binding</keyword>
<dbReference type="InterPro" id="IPR013196">
    <property type="entry name" value="HTH_11"/>
</dbReference>
<dbReference type="CDD" id="cd16442">
    <property type="entry name" value="BPL"/>
    <property type="match status" value="1"/>
</dbReference>
<dbReference type="GO" id="GO:0005737">
    <property type="term" value="C:cytoplasm"/>
    <property type="evidence" value="ECO:0007669"/>
    <property type="project" value="TreeGrafter"/>
</dbReference>
<evidence type="ECO:0000256" key="3">
    <source>
        <dbReference type="HAMAP-Rule" id="MF_00978"/>
    </source>
</evidence>
<dbReference type="RefSeq" id="WP_154825459.1">
    <property type="nucleotide sequence ID" value="NZ_JACRTL010000002.1"/>
</dbReference>
<accession>A0A8J6PDK0</accession>
<dbReference type="Pfam" id="PF02237">
    <property type="entry name" value="BPL_C"/>
    <property type="match status" value="1"/>
</dbReference>
<dbReference type="GO" id="GO:0003677">
    <property type="term" value="F:DNA binding"/>
    <property type="evidence" value="ECO:0007669"/>
    <property type="project" value="UniProtKB-UniRule"/>
</dbReference>
<comment type="caution">
    <text evidence="3">Lacks conserved residue(s) required for the propagation of feature annotation.</text>
</comment>
<dbReference type="Gene3D" id="3.30.930.10">
    <property type="entry name" value="Bira Bifunctional Protein, Domain 2"/>
    <property type="match status" value="1"/>
</dbReference>
<dbReference type="InterPro" id="IPR004408">
    <property type="entry name" value="Biotin_CoA_COase_ligase"/>
</dbReference>
<dbReference type="GO" id="GO:0005524">
    <property type="term" value="F:ATP binding"/>
    <property type="evidence" value="ECO:0007669"/>
    <property type="project" value="UniProtKB-UniRule"/>
</dbReference>
<dbReference type="InterPro" id="IPR011991">
    <property type="entry name" value="ArsR-like_HTH"/>
</dbReference>
<evidence type="ECO:0000259" key="4">
    <source>
        <dbReference type="PROSITE" id="PS51733"/>
    </source>
</evidence>
<dbReference type="EMBL" id="JACRTL010000002">
    <property type="protein sequence ID" value="MBC8610516.1"/>
    <property type="molecule type" value="Genomic_DNA"/>
</dbReference>
<keyword evidence="3" id="KW-0804">Transcription</keyword>
<keyword evidence="1 3" id="KW-0436">Ligase</keyword>
<keyword evidence="6" id="KW-1185">Reference proteome</keyword>
<feature type="binding site" evidence="3">
    <location>
        <position position="117"/>
    </location>
    <ligand>
        <name>biotin</name>
        <dbReference type="ChEBI" id="CHEBI:57586"/>
    </ligand>
</feature>
<protein>
    <recommendedName>
        <fullName evidence="3">Bifunctional ligase/repressor BirA</fullName>
    </recommendedName>
    <alternativeName>
        <fullName evidence="3">Biotin--[acetyl-CoA-carboxylase] ligase</fullName>
        <ecNumber evidence="3">6.3.4.15</ecNumber>
    </alternativeName>
    <alternativeName>
        <fullName evidence="3">Biotin--protein ligase</fullName>
    </alternativeName>
    <alternativeName>
        <fullName evidence="3">Biotin-[acetyl-CoA carboxylase] synthetase</fullName>
    </alternativeName>
</protein>
<dbReference type="AlphaFoldDB" id="A0A8J6PDK0"/>
<sequence>MKTKDTILELLLRNAGQFISGEEISERLGVSRAAVWKAVNALREDGYEVKAVTRKGYALQEPKGGFISAEWLRQKCEGQYIGNEILVLEQVDSTNSYAKQMAEQPGHDGAVILAKRQMHGKGRLYRHFYSPTEEGVYLSVILKPDIHLKDLPLLTLTASFSVLQAVEELCGISLQVKWPNDLVWERKKVCGILTESLLETETGRVQSVVVGIGFNLNHHGFPDELQEIACSLYQITGKSWNREKLAVLILKYLDRLLQAGWYRTNRKELIAQYRKHLGFLGKEVSILFPKQTVNAKVLDVTEDGGLLIQENGKSKSVIYSGELKIKW</sequence>